<dbReference type="SUPFAM" id="SSF52091">
    <property type="entry name" value="SpoIIaa-like"/>
    <property type="match status" value="1"/>
</dbReference>
<name>A0A512B0F9_9BACT</name>
<evidence type="ECO:0008006" key="3">
    <source>
        <dbReference type="Google" id="ProtNLM"/>
    </source>
</evidence>
<comment type="caution">
    <text evidence="1">The sequence shown here is derived from an EMBL/GenBank/DDBJ whole genome shotgun (WGS) entry which is preliminary data.</text>
</comment>
<reference evidence="1 2" key="1">
    <citation type="submission" date="2019-07" db="EMBL/GenBank/DDBJ databases">
        <title>Whole genome shotgun sequence of Adhaeribacter aerolatus NBRC 106133.</title>
        <authorList>
            <person name="Hosoyama A."/>
            <person name="Uohara A."/>
            <person name="Ohji S."/>
            <person name="Ichikawa N."/>
        </authorList>
    </citation>
    <scope>NUCLEOTIDE SEQUENCE [LARGE SCALE GENOMIC DNA]</scope>
    <source>
        <strain evidence="1 2">NBRC 106133</strain>
    </source>
</reference>
<dbReference type="InterPro" id="IPR021866">
    <property type="entry name" value="SpoIIAA-like"/>
</dbReference>
<dbReference type="EMBL" id="BJYS01000023">
    <property type="protein sequence ID" value="GEO05444.1"/>
    <property type="molecule type" value="Genomic_DNA"/>
</dbReference>
<sequence length="118" mass="13839">MVSQIATVKEDLVAVSVSGNLEKHDYDQIIPVLEMKIAQFGKINLYWEMIGLEGWHLSGLWQDLKFDVKHINNFRKIAIVGDKKWEEWIATMIRPFTTAEVKYYNELQREDAMAWVSH</sequence>
<dbReference type="AlphaFoldDB" id="A0A512B0F9"/>
<dbReference type="Gene3D" id="3.40.50.10600">
    <property type="entry name" value="SpoIIaa-like domains"/>
    <property type="match status" value="1"/>
</dbReference>
<dbReference type="InterPro" id="IPR036513">
    <property type="entry name" value="STAS_dom_sf"/>
</dbReference>
<dbReference type="RefSeq" id="WP_146899429.1">
    <property type="nucleotide sequence ID" value="NZ_BJYS01000023.1"/>
</dbReference>
<dbReference type="InterPro" id="IPR038396">
    <property type="entry name" value="SpoIIAA-like_sf"/>
</dbReference>
<evidence type="ECO:0000313" key="1">
    <source>
        <dbReference type="EMBL" id="GEO05444.1"/>
    </source>
</evidence>
<keyword evidence="2" id="KW-1185">Reference proteome</keyword>
<proteinExistence type="predicted"/>
<accession>A0A512B0F9</accession>
<evidence type="ECO:0000313" key="2">
    <source>
        <dbReference type="Proteomes" id="UP000321532"/>
    </source>
</evidence>
<organism evidence="1 2">
    <name type="scientific">Adhaeribacter aerolatus</name>
    <dbReference type="NCBI Taxonomy" id="670289"/>
    <lineage>
        <taxon>Bacteria</taxon>
        <taxon>Pseudomonadati</taxon>
        <taxon>Bacteroidota</taxon>
        <taxon>Cytophagia</taxon>
        <taxon>Cytophagales</taxon>
        <taxon>Hymenobacteraceae</taxon>
        <taxon>Adhaeribacter</taxon>
    </lineage>
</organism>
<protein>
    <recommendedName>
        <fullName evidence="3">STAS/SEC14 domain-containing protein</fullName>
    </recommendedName>
</protein>
<gene>
    <name evidence="1" type="ORF">AAE02nite_31080</name>
</gene>
<dbReference type="Proteomes" id="UP000321532">
    <property type="component" value="Unassembled WGS sequence"/>
</dbReference>
<dbReference type="OrthoDB" id="9811577at2"/>
<dbReference type="Pfam" id="PF11964">
    <property type="entry name" value="SpoIIAA-like"/>
    <property type="match status" value="1"/>
</dbReference>